<gene>
    <name evidence="3" type="ORF">CR105_15355</name>
</gene>
<name>A0A2G8TDJ2_9BURK</name>
<organism evidence="3 4">
    <name type="scientific">Massilia eurypsychrophila</name>
    <dbReference type="NCBI Taxonomy" id="1485217"/>
    <lineage>
        <taxon>Bacteria</taxon>
        <taxon>Pseudomonadati</taxon>
        <taxon>Pseudomonadota</taxon>
        <taxon>Betaproteobacteria</taxon>
        <taxon>Burkholderiales</taxon>
        <taxon>Oxalobacteraceae</taxon>
        <taxon>Telluria group</taxon>
        <taxon>Massilia</taxon>
    </lineage>
</organism>
<evidence type="ECO:0000313" key="4">
    <source>
        <dbReference type="Proteomes" id="UP000230390"/>
    </source>
</evidence>
<dbReference type="InterPro" id="IPR024408">
    <property type="entry name" value="Muramidase"/>
</dbReference>
<evidence type="ECO:0000313" key="3">
    <source>
        <dbReference type="EMBL" id="PIL44083.1"/>
    </source>
</evidence>
<protein>
    <submittedName>
        <fullName evidence="3">Peptidoglycan-binding protein</fullName>
    </submittedName>
</protein>
<reference evidence="3 4" key="1">
    <citation type="submission" date="2017-10" db="EMBL/GenBank/DDBJ databases">
        <title>Massilia psychrophilum sp. nov., a novel purple-pigmented bacterium isolated from Tianshan glacier, Xinjiang Municipality, China.</title>
        <authorList>
            <person name="Wang H."/>
        </authorList>
    </citation>
    <scope>NUCLEOTIDE SEQUENCE [LARGE SCALE GENOMIC DNA]</scope>
    <source>
        <strain evidence="3 4">JCM 30074</strain>
    </source>
</reference>
<comment type="caution">
    <text evidence="3">The sequence shown here is derived from an EMBL/GenBank/DDBJ whole genome shotgun (WGS) entry which is preliminary data.</text>
</comment>
<dbReference type="AlphaFoldDB" id="A0A2G8TDJ2"/>
<dbReference type="EMBL" id="PDOC01000009">
    <property type="protein sequence ID" value="PIL44083.1"/>
    <property type="molecule type" value="Genomic_DNA"/>
</dbReference>
<feature type="domain" description="N-acetylmuramidase" evidence="2">
    <location>
        <begin position="73"/>
        <end position="238"/>
    </location>
</feature>
<proteinExistence type="predicted"/>
<accession>A0A2G8TDJ2</accession>
<dbReference type="Proteomes" id="UP000230390">
    <property type="component" value="Unassembled WGS sequence"/>
</dbReference>
<dbReference type="Pfam" id="PF11860">
    <property type="entry name" value="Muramidase"/>
    <property type="match status" value="1"/>
</dbReference>
<dbReference type="OrthoDB" id="1523598at2"/>
<sequence>MKKYLIAGPRHPTPGGPPPRPGLHARSTASPGTHADHIDSIADIGLLFDGHFNAERGITDNDFLLAAATLGVEVAAIQAVAEVETLGNPFDSQGRPTILYERHYFHRLTQGRFDATHPAISQATTGGYGKSREQYPKLAEAWHLAPDAALRSASWGRFQIMGNNFLAAGFTSAAAMVLAHARAEPEHLRAFVQFVAHNKPMLGALRRNDWETFALLYNGPGYKKNRYDEKMASAYARIKAAAQQFPPGQH</sequence>
<evidence type="ECO:0000259" key="2">
    <source>
        <dbReference type="Pfam" id="PF11860"/>
    </source>
</evidence>
<feature type="compositionally biased region" description="Pro residues" evidence="1">
    <location>
        <begin position="11"/>
        <end position="21"/>
    </location>
</feature>
<dbReference type="RefSeq" id="WP_099789642.1">
    <property type="nucleotide sequence ID" value="NZ_JBHLYV010000017.1"/>
</dbReference>
<feature type="region of interest" description="Disordered" evidence="1">
    <location>
        <begin position="1"/>
        <end position="33"/>
    </location>
</feature>
<evidence type="ECO:0000256" key="1">
    <source>
        <dbReference type="SAM" id="MobiDB-lite"/>
    </source>
</evidence>
<keyword evidence="4" id="KW-1185">Reference proteome</keyword>